<evidence type="ECO:0000313" key="1">
    <source>
        <dbReference type="EMBL" id="KAI0091419.1"/>
    </source>
</evidence>
<comment type="caution">
    <text evidence="1">The sequence shown here is derived from an EMBL/GenBank/DDBJ whole genome shotgun (WGS) entry which is preliminary data.</text>
</comment>
<dbReference type="EMBL" id="MU274905">
    <property type="protein sequence ID" value="KAI0091419.1"/>
    <property type="molecule type" value="Genomic_DNA"/>
</dbReference>
<evidence type="ECO:0000313" key="2">
    <source>
        <dbReference type="Proteomes" id="UP001055072"/>
    </source>
</evidence>
<proteinExistence type="predicted"/>
<name>A0ACB8UBG3_9APHY</name>
<gene>
    <name evidence="1" type="ORF">BDY19DRAFT_624951</name>
</gene>
<keyword evidence="2" id="KW-1185">Reference proteome</keyword>
<accession>A0ACB8UBG3</accession>
<sequence length="587" mass="65973">MSLRGMASWDSVSERLERMKLKEIIHQTPLTSSVPVRELPAELLVKIFLYLRDSFSRGAYDAYAWTSILLVSKTWYHVAIQCPHLWTELSLSIPAPLCFVERSRGLPLIVSGLPQDDVASHPLGPYSSCLSRTRELFLTGVSHDNVLQLFGDHTSLPLLEELAVLLPISDHPPPDILKTCHYPKLACLWLSLSFDFRCKHNFCAPNLRLLYLKCVQGEQGLTLTELTNNLKNMPLLCELHVINAISVAEGENNPTTLRESAIELRLMLLAIVGSVEMCTALLNSVALPRYTNIDINSILPKDANEQMDAVEHSLSELAEALDDKIIKARNEESVGVPLSPMEYMLVEKYFDEDESETNIVHGKARLCCMRTSGQYCGSCAAQLQNLMFSHEIKCDQTSKSLRTATGGVQLVLSWEAHPDRVDILADWPARICHNWPLEQVTTIAVDLWAHTTSTNLRDMCPNVTIVYATDQGSEFKGLRYLLDCDNNGNYYSKRPHWAGMKTLILDRIGFGEPSALHLELDSLRLSLRGLRIARTLTLEKIYFMTSFSDDNITPGVHNSLKELKAAFPEIDIVMVDGLNFSKWTIEC</sequence>
<protein>
    <submittedName>
        <fullName evidence="1">Uncharacterized protein</fullName>
    </submittedName>
</protein>
<dbReference type="Proteomes" id="UP001055072">
    <property type="component" value="Unassembled WGS sequence"/>
</dbReference>
<reference evidence="1" key="1">
    <citation type="journal article" date="2021" name="Environ. Microbiol.">
        <title>Gene family expansions and transcriptome signatures uncover fungal adaptations to wood decay.</title>
        <authorList>
            <person name="Hage H."/>
            <person name="Miyauchi S."/>
            <person name="Viragh M."/>
            <person name="Drula E."/>
            <person name="Min B."/>
            <person name="Chaduli D."/>
            <person name="Navarro D."/>
            <person name="Favel A."/>
            <person name="Norest M."/>
            <person name="Lesage-Meessen L."/>
            <person name="Balint B."/>
            <person name="Merenyi Z."/>
            <person name="de Eugenio L."/>
            <person name="Morin E."/>
            <person name="Martinez A.T."/>
            <person name="Baldrian P."/>
            <person name="Stursova M."/>
            <person name="Martinez M.J."/>
            <person name="Novotny C."/>
            <person name="Magnuson J.K."/>
            <person name="Spatafora J.W."/>
            <person name="Maurice S."/>
            <person name="Pangilinan J."/>
            <person name="Andreopoulos W."/>
            <person name="LaButti K."/>
            <person name="Hundley H."/>
            <person name="Na H."/>
            <person name="Kuo A."/>
            <person name="Barry K."/>
            <person name="Lipzen A."/>
            <person name="Henrissat B."/>
            <person name="Riley R."/>
            <person name="Ahrendt S."/>
            <person name="Nagy L.G."/>
            <person name="Grigoriev I.V."/>
            <person name="Martin F."/>
            <person name="Rosso M.N."/>
        </authorList>
    </citation>
    <scope>NUCLEOTIDE SEQUENCE</scope>
    <source>
        <strain evidence="1">CBS 384.51</strain>
    </source>
</reference>
<organism evidence="1 2">
    <name type="scientific">Irpex rosettiformis</name>
    <dbReference type="NCBI Taxonomy" id="378272"/>
    <lineage>
        <taxon>Eukaryota</taxon>
        <taxon>Fungi</taxon>
        <taxon>Dikarya</taxon>
        <taxon>Basidiomycota</taxon>
        <taxon>Agaricomycotina</taxon>
        <taxon>Agaricomycetes</taxon>
        <taxon>Polyporales</taxon>
        <taxon>Irpicaceae</taxon>
        <taxon>Irpex</taxon>
    </lineage>
</organism>